<accession>A0ABZ0WHK7</accession>
<proteinExistence type="predicted"/>
<gene>
    <name evidence="1" type="ORF">U0042_22320</name>
</gene>
<name>A0ABZ0WHK7_9BURK</name>
<dbReference type="Proteomes" id="UP001325479">
    <property type="component" value="Chromosome"/>
</dbReference>
<dbReference type="RefSeq" id="WP_269814030.1">
    <property type="nucleotide sequence ID" value="NZ_CP139965.1"/>
</dbReference>
<evidence type="ECO:0000313" key="1">
    <source>
        <dbReference type="EMBL" id="WQD76795.1"/>
    </source>
</evidence>
<keyword evidence="2" id="KW-1185">Reference proteome</keyword>
<dbReference type="EMBL" id="CP139965">
    <property type="protein sequence ID" value="WQD76795.1"/>
    <property type="molecule type" value="Genomic_DNA"/>
</dbReference>
<protein>
    <submittedName>
        <fullName evidence="1">Uncharacterized protein</fullName>
    </submittedName>
</protein>
<organism evidence="1 2">
    <name type="scientific">Paraburkholderia kururiensis</name>
    <dbReference type="NCBI Taxonomy" id="984307"/>
    <lineage>
        <taxon>Bacteria</taxon>
        <taxon>Pseudomonadati</taxon>
        <taxon>Pseudomonadota</taxon>
        <taxon>Betaproteobacteria</taxon>
        <taxon>Burkholderiales</taxon>
        <taxon>Burkholderiaceae</taxon>
        <taxon>Paraburkholderia</taxon>
    </lineage>
</organism>
<sequence length="43" mass="4929">MRGHSFWVESSRFVDEAVYGGRLAMSEQAEDTGNGVYEYGRRQ</sequence>
<evidence type="ECO:0000313" key="2">
    <source>
        <dbReference type="Proteomes" id="UP001325479"/>
    </source>
</evidence>
<reference evidence="1 2" key="1">
    <citation type="submission" date="2023-12" db="EMBL/GenBank/DDBJ databases">
        <title>Genome sequencing and assembly of bacterial species from a model synthetic community.</title>
        <authorList>
            <person name="Hogle S.L."/>
        </authorList>
    </citation>
    <scope>NUCLEOTIDE SEQUENCE [LARGE SCALE GENOMIC DNA]</scope>
    <source>
        <strain evidence="1 2">HAMBI 2494</strain>
    </source>
</reference>